<evidence type="ECO:0000313" key="4">
    <source>
        <dbReference type="Proteomes" id="UP001058461"/>
    </source>
</evidence>
<evidence type="ECO:0000256" key="1">
    <source>
        <dbReference type="SAM" id="Phobius"/>
    </source>
</evidence>
<keyword evidence="4" id="KW-1185">Reference proteome</keyword>
<feature type="domain" description="DUF1468" evidence="2">
    <location>
        <begin position="14"/>
        <end position="159"/>
    </location>
</feature>
<evidence type="ECO:0000259" key="2">
    <source>
        <dbReference type="Pfam" id="PF07331"/>
    </source>
</evidence>
<reference evidence="3" key="1">
    <citation type="submission" date="2021-04" db="EMBL/GenBank/DDBJ databases">
        <title>Oceanospirillales bacteria with DddD are important DMSP degraders in coastal seawater.</title>
        <authorList>
            <person name="Liu J."/>
        </authorList>
    </citation>
    <scope>NUCLEOTIDE SEQUENCE</scope>
    <source>
        <strain evidence="3">D13-1</strain>
    </source>
</reference>
<keyword evidence="1" id="KW-0812">Transmembrane</keyword>
<evidence type="ECO:0000313" key="3">
    <source>
        <dbReference type="EMBL" id="UTW12599.1"/>
    </source>
</evidence>
<dbReference type="RefSeq" id="WP_255854701.1">
    <property type="nucleotide sequence ID" value="NZ_CP073347.1"/>
</dbReference>
<gene>
    <name evidence="3" type="ORF">KDW95_02635</name>
</gene>
<dbReference type="EMBL" id="CP073347">
    <property type="protein sequence ID" value="UTW12599.1"/>
    <property type="molecule type" value="Genomic_DNA"/>
</dbReference>
<name>A0ABY5HKX1_9GAMM</name>
<feature type="transmembrane region" description="Helical" evidence="1">
    <location>
        <begin position="136"/>
        <end position="158"/>
    </location>
</feature>
<keyword evidence="1" id="KW-0472">Membrane</keyword>
<accession>A0ABY5HKX1</accession>
<sequence>MHNTKKRIGPELGSLVLLAAAGLLLVIGASALPGPEYDPMGPAGLPRIIGIALLLLLGARLVSIVRTPQPVSTQTGTAPKPQPQLRRTLATAGLTVIYLMVLTLGGLPFAAVTGVYLTLLGFCMTNFSIRKLPPVIIIAAVVGIGLSYLFSDVLNIILPG</sequence>
<feature type="transmembrane region" description="Helical" evidence="1">
    <location>
        <begin position="47"/>
        <end position="65"/>
    </location>
</feature>
<organism evidence="3 4">
    <name type="scientific">Marinobacterium rhizophilum</name>
    <dbReference type="NCBI Taxonomy" id="420402"/>
    <lineage>
        <taxon>Bacteria</taxon>
        <taxon>Pseudomonadati</taxon>
        <taxon>Pseudomonadota</taxon>
        <taxon>Gammaproteobacteria</taxon>
        <taxon>Oceanospirillales</taxon>
        <taxon>Oceanospirillaceae</taxon>
        <taxon>Marinobacterium</taxon>
    </lineage>
</organism>
<protein>
    <submittedName>
        <fullName evidence="3">Tripartite tricarboxylate transporter TctB family protein</fullName>
    </submittedName>
</protein>
<dbReference type="Pfam" id="PF07331">
    <property type="entry name" value="TctB"/>
    <property type="match status" value="1"/>
</dbReference>
<keyword evidence="1" id="KW-1133">Transmembrane helix</keyword>
<dbReference type="InterPro" id="IPR009936">
    <property type="entry name" value="DUF1468"/>
</dbReference>
<proteinExistence type="predicted"/>
<dbReference type="Proteomes" id="UP001058461">
    <property type="component" value="Chromosome"/>
</dbReference>